<evidence type="ECO:0000313" key="2">
    <source>
        <dbReference type="Proteomes" id="UP000199513"/>
    </source>
</evidence>
<proteinExistence type="predicted"/>
<protein>
    <submittedName>
        <fullName evidence="1">Uncharacterized protein</fullName>
    </submittedName>
</protein>
<dbReference type="RefSeq" id="WP_177217369.1">
    <property type="nucleotide sequence ID" value="NZ_FONY01000021.1"/>
</dbReference>
<gene>
    <name evidence="1" type="ORF">SAMN04488541_102179</name>
</gene>
<accession>A0A1I2H1P4</accession>
<sequence>MTDKEKLERLKKIKVLIENVMQLALIDEKATPDDMKRYISQLEKVEDEIRALENKLKK</sequence>
<dbReference type="Proteomes" id="UP000199513">
    <property type="component" value="Unassembled WGS sequence"/>
</dbReference>
<organism evidence="1 2">
    <name type="scientific">Thermoflexibacter ruber</name>
    <dbReference type="NCBI Taxonomy" id="1003"/>
    <lineage>
        <taxon>Bacteria</taxon>
        <taxon>Pseudomonadati</taxon>
        <taxon>Bacteroidota</taxon>
        <taxon>Cytophagia</taxon>
        <taxon>Cytophagales</taxon>
        <taxon>Thermoflexibacteraceae</taxon>
        <taxon>Thermoflexibacter</taxon>
    </lineage>
</organism>
<dbReference type="AlphaFoldDB" id="A0A1I2H1P4"/>
<reference evidence="1 2" key="1">
    <citation type="submission" date="2016-10" db="EMBL/GenBank/DDBJ databases">
        <authorList>
            <person name="de Groot N.N."/>
        </authorList>
    </citation>
    <scope>NUCLEOTIDE SEQUENCE [LARGE SCALE GENOMIC DNA]</scope>
    <source>
        <strain>GEY</strain>
        <strain evidence="2">DSM 9560</strain>
    </source>
</reference>
<evidence type="ECO:0000313" key="1">
    <source>
        <dbReference type="EMBL" id="SFF24194.1"/>
    </source>
</evidence>
<keyword evidence="2" id="KW-1185">Reference proteome</keyword>
<dbReference type="EMBL" id="FONY01000021">
    <property type="protein sequence ID" value="SFF24194.1"/>
    <property type="molecule type" value="Genomic_DNA"/>
</dbReference>
<name>A0A1I2H1P4_9BACT</name>